<reference evidence="1 3" key="1">
    <citation type="submission" date="2017-11" db="EMBL/GenBank/DDBJ databases">
        <title>The genome of Rhizophagus clarus HR1 reveals common genetic basis of auxotrophy among arbuscular mycorrhizal fungi.</title>
        <authorList>
            <person name="Kobayashi Y."/>
        </authorList>
    </citation>
    <scope>NUCLEOTIDE SEQUENCE [LARGE SCALE GENOMIC DNA]</scope>
    <source>
        <strain evidence="1 3">HR1</strain>
    </source>
</reference>
<sequence>MGSDVHWKLEALLGLPNLPTPMSLREIETYITYICIINRILEELELEEIGRVQFQQKVIGNFQEHH</sequence>
<evidence type="ECO:0000313" key="2">
    <source>
        <dbReference type="EMBL" id="GES89869.1"/>
    </source>
</evidence>
<dbReference type="EMBL" id="BEXD01003358">
    <property type="protein sequence ID" value="GBC00996.1"/>
    <property type="molecule type" value="Genomic_DNA"/>
</dbReference>
<protein>
    <submittedName>
        <fullName evidence="1">Uncharacterized protein</fullName>
    </submittedName>
</protein>
<dbReference type="Proteomes" id="UP000247702">
    <property type="component" value="Unassembled WGS sequence"/>
</dbReference>
<gene>
    <name evidence="2" type="ORF">RCL2_001674500</name>
    <name evidence="1" type="ORF">RclHR1_04020022</name>
</gene>
<comment type="caution">
    <text evidence="1">The sequence shown here is derived from an EMBL/GenBank/DDBJ whole genome shotgun (WGS) entry which is preliminary data.</text>
</comment>
<keyword evidence="3" id="KW-1185">Reference proteome</keyword>
<dbReference type="AlphaFoldDB" id="A0A2Z6REF9"/>
<proteinExistence type="predicted"/>
<reference evidence="2" key="2">
    <citation type="submission" date="2019-10" db="EMBL/GenBank/DDBJ databases">
        <title>Conservation and host-specific expression of non-tandemly repeated heterogenous ribosome RNA gene in arbuscular mycorrhizal fungi.</title>
        <authorList>
            <person name="Maeda T."/>
            <person name="Kobayashi Y."/>
            <person name="Nakagawa T."/>
            <person name="Ezawa T."/>
            <person name="Yamaguchi K."/>
            <person name="Bino T."/>
            <person name="Nishimoto Y."/>
            <person name="Shigenobu S."/>
            <person name="Kawaguchi M."/>
        </authorList>
    </citation>
    <scope>NUCLEOTIDE SEQUENCE</scope>
    <source>
        <strain evidence="2">HR1</strain>
    </source>
</reference>
<dbReference type="EMBL" id="BLAL01000191">
    <property type="protein sequence ID" value="GES89869.1"/>
    <property type="molecule type" value="Genomic_DNA"/>
</dbReference>
<evidence type="ECO:0000313" key="3">
    <source>
        <dbReference type="Proteomes" id="UP000247702"/>
    </source>
</evidence>
<evidence type="ECO:0000313" key="1">
    <source>
        <dbReference type="EMBL" id="GBC00996.1"/>
    </source>
</evidence>
<accession>A0A2Z6REF9</accession>
<organism evidence="1 3">
    <name type="scientific">Rhizophagus clarus</name>
    <dbReference type="NCBI Taxonomy" id="94130"/>
    <lineage>
        <taxon>Eukaryota</taxon>
        <taxon>Fungi</taxon>
        <taxon>Fungi incertae sedis</taxon>
        <taxon>Mucoromycota</taxon>
        <taxon>Glomeromycotina</taxon>
        <taxon>Glomeromycetes</taxon>
        <taxon>Glomerales</taxon>
        <taxon>Glomeraceae</taxon>
        <taxon>Rhizophagus</taxon>
    </lineage>
</organism>
<name>A0A2Z6REF9_9GLOM</name>
<dbReference type="Proteomes" id="UP000615446">
    <property type="component" value="Unassembled WGS sequence"/>
</dbReference>